<dbReference type="GO" id="GO:0036383">
    <property type="term" value="F:3-hydroxy-9,10-secoandrosta-1,3,5(10)-triene-9,17-dione monooxygenase activity"/>
    <property type="evidence" value="ECO:0007669"/>
    <property type="project" value="UniProtKB-EC"/>
</dbReference>
<dbReference type="GO" id="GO:0050660">
    <property type="term" value="F:flavin adenine dinucleotide binding"/>
    <property type="evidence" value="ECO:0007669"/>
    <property type="project" value="InterPro"/>
</dbReference>
<evidence type="ECO:0000313" key="2">
    <source>
        <dbReference type="Proteomes" id="UP000215355"/>
    </source>
</evidence>
<accession>A0AAJ4XCD2</accession>
<dbReference type="GO" id="GO:0016627">
    <property type="term" value="F:oxidoreductase activity, acting on the CH-CH group of donors"/>
    <property type="evidence" value="ECO:0007669"/>
    <property type="project" value="InterPro"/>
</dbReference>
<protein>
    <submittedName>
        <fullName evidence="1">Flavin-dependent monooxygenase, oxygenase subunit HsaA</fullName>
        <ecNumber evidence="1">1.14.14.12</ecNumber>
    </submittedName>
</protein>
<name>A0AAJ4XCD2_9SPHI</name>
<dbReference type="Proteomes" id="UP000215355">
    <property type="component" value="Chromosome 1"/>
</dbReference>
<dbReference type="SUPFAM" id="SSF56645">
    <property type="entry name" value="Acyl-CoA dehydrogenase NM domain-like"/>
    <property type="match status" value="1"/>
</dbReference>
<dbReference type="Gene3D" id="2.40.110.10">
    <property type="entry name" value="Butyryl-CoA Dehydrogenase, subunit A, domain 2"/>
    <property type="match status" value="1"/>
</dbReference>
<dbReference type="RefSeq" id="WP_093095977.1">
    <property type="nucleotide sequence ID" value="NZ_FNGK01000001.1"/>
</dbReference>
<dbReference type="Gene3D" id="1.20.140.10">
    <property type="entry name" value="Butyryl-CoA Dehydrogenase, subunit A, domain 3"/>
    <property type="match status" value="1"/>
</dbReference>
<dbReference type="InterPro" id="IPR009100">
    <property type="entry name" value="AcylCoA_DH/oxidase_NM_dom_sf"/>
</dbReference>
<keyword evidence="1" id="KW-0560">Oxidoreductase</keyword>
<dbReference type="KEGG" id="smiz:4412673_01845"/>
<sequence length="358" mass="40764">MLTSEQIQIIKELQAVGIKNKTLSGEQLALAYQNNWFNLWVPKSLNGLEMSFPEGLDLLEEIAYWDGGLAWTLTLCAGANMFAGFIQPEFAQKLWSDPKICLGGSGRVGGKAIDAGDHYVVSGFWSYATGAPHLTHFTFNAEIIENGELVKDESGQAKYYSFLVPKDDVLIHYDWDTIGLECTASHSFSFQDLKVPKENAFVLDPKYKQSDSALFNIPFMPFAELTLLVNYVGMFKRFLDLCEKYYFEKSKDVNWAEKHSKVRFKQLDQMRSKFEEKLSRVKAYGVELWDNAVAGEEVEEGLYKQIDDLSREIAKDVRMDCAEILPLLGIRAAQRENELNIVFRNIFTASQHSLLNVW</sequence>
<evidence type="ECO:0000313" key="1">
    <source>
        <dbReference type="EMBL" id="SNV49690.1"/>
    </source>
</evidence>
<dbReference type="Gene3D" id="1.10.540.10">
    <property type="entry name" value="Acyl-CoA dehydrogenase/oxidase, N-terminal domain"/>
    <property type="match status" value="1"/>
</dbReference>
<proteinExistence type="predicted"/>
<dbReference type="PIRSF" id="PIRSF016578">
    <property type="entry name" value="HsaA"/>
    <property type="match status" value="1"/>
</dbReference>
<reference evidence="1 2" key="1">
    <citation type="submission" date="2017-06" db="EMBL/GenBank/DDBJ databases">
        <authorList>
            <consortium name="Pathogen Informatics"/>
        </authorList>
    </citation>
    <scope>NUCLEOTIDE SEQUENCE [LARGE SCALE GENOMIC DNA]</scope>
    <source>
        <strain evidence="1 2">NCTC12149</strain>
    </source>
</reference>
<dbReference type="AlphaFoldDB" id="A0AAJ4XCD2"/>
<organism evidence="1 2">
    <name type="scientific">Sphingobacterium mizutaii</name>
    <dbReference type="NCBI Taxonomy" id="1010"/>
    <lineage>
        <taxon>Bacteria</taxon>
        <taxon>Pseudomonadati</taxon>
        <taxon>Bacteroidota</taxon>
        <taxon>Sphingobacteriia</taxon>
        <taxon>Sphingobacteriales</taxon>
        <taxon>Sphingobacteriaceae</taxon>
        <taxon>Sphingobacterium</taxon>
    </lineage>
</organism>
<keyword evidence="1" id="KW-0503">Monooxygenase</keyword>
<gene>
    <name evidence="1" type="primary">hsaA</name>
    <name evidence="1" type="ORF">SAMEA4412673_01845</name>
</gene>
<dbReference type="EMBL" id="LT906468">
    <property type="protein sequence ID" value="SNV49690.1"/>
    <property type="molecule type" value="Genomic_DNA"/>
</dbReference>
<dbReference type="EC" id="1.14.14.12" evidence="1"/>
<dbReference type="InterPro" id="IPR046373">
    <property type="entry name" value="Acyl-CoA_Oxase/DH_mid-dom_sf"/>
</dbReference>
<dbReference type="InterPro" id="IPR037069">
    <property type="entry name" value="AcylCoA_DH/ox_N_sf"/>
</dbReference>